<proteinExistence type="predicted"/>
<organism evidence="7 8">
    <name type="scientific">Kineococcus radiotolerans (strain ATCC BAA-149 / DSM 14245 / SRS30216)</name>
    <dbReference type="NCBI Taxonomy" id="266940"/>
    <lineage>
        <taxon>Bacteria</taxon>
        <taxon>Bacillati</taxon>
        <taxon>Actinomycetota</taxon>
        <taxon>Actinomycetes</taxon>
        <taxon>Kineosporiales</taxon>
        <taxon>Kineosporiaceae</taxon>
        <taxon>Kineococcus</taxon>
    </lineage>
</organism>
<dbReference type="Pfam" id="PF01494">
    <property type="entry name" value="FAD_binding_3"/>
    <property type="match status" value="1"/>
</dbReference>
<dbReference type="HOGENOM" id="CLU_009665_3_0_11"/>
<keyword evidence="3" id="KW-0560">Oxidoreductase</keyword>
<feature type="domain" description="FAD-binding" evidence="6">
    <location>
        <begin position="326"/>
        <end position="397"/>
    </location>
</feature>
<evidence type="ECO:0000256" key="5">
    <source>
        <dbReference type="SAM" id="MobiDB-lite"/>
    </source>
</evidence>
<reference evidence="8" key="1">
    <citation type="journal article" date="2008" name="PLoS ONE">
        <title>Survival in nuclear waste, extreme resistance, and potential applications gleaned from the genome sequence of Kineococcus radiotolerans SRS30216.</title>
        <authorList>
            <person name="Bagwell C.E."/>
            <person name="Bhat S."/>
            <person name="Hawkins G.M."/>
            <person name="Smith B.W."/>
            <person name="Biswas T."/>
            <person name="Hoover T.R."/>
            <person name="Saunders E."/>
            <person name="Han C.S."/>
            <person name="Tsodikov O.V."/>
            <person name="Shimkets L.J."/>
        </authorList>
    </citation>
    <scope>NUCLEOTIDE SEQUENCE [LARGE SCALE GENOMIC DNA]</scope>
    <source>
        <strain evidence="8">ATCC BAA-149 / DSM 14245 / SRS30216</strain>
    </source>
</reference>
<keyword evidence="2" id="KW-0274">FAD</keyword>
<evidence type="ECO:0000256" key="2">
    <source>
        <dbReference type="ARBA" id="ARBA00022827"/>
    </source>
</evidence>
<dbReference type="InterPro" id="IPR036188">
    <property type="entry name" value="FAD/NAD-bd_sf"/>
</dbReference>
<dbReference type="RefSeq" id="WP_012087673.1">
    <property type="nucleotide sequence ID" value="NC_009664.2"/>
</dbReference>
<dbReference type="AlphaFoldDB" id="A6WBA9"/>
<dbReference type="PANTHER" id="PTHR47178">
    <property type="entry name" value="MONOOXYGENASE, FAD-BINDING"/>
    <property type="match status" value="1"/>
</dbReference>
<dbReference type="KEGG" id="kra:Krad_2626"/>
<dbReference type="Pfam" id="PF13450">
    <property type="entry name" value="NAD_binding_8"/>
    <property type="match status" value="1"/>
</dbReference>
<protein>
    <submittedName>
        <fullName evidence="7">Monooxygenase FAD-binding</fullName>
    </submittedName>
</protein>
<dbReference type="GO" id="GO:0071949">
    <property type="term" value="F:FAD binding"/>
    <property type="evidence" value="ECO:0007669"/>
    <property type="project" value="InterPro"/>
</dbReference>
<evidence type="ECO:0000313" key="8">
    <source>
        <dbReference type="Proteomes" id="UP000001116"/>
    </source>
</evidence>
<dbReference type="Proteomes" id="UP000001116">
    <property type="component" value="Chromosome"/>
</dbReference>
<gene>
    <name evidence="7" type="ordered locus">Krad_2626</name>
</gene>
<dbReference type="SUPFAM" id="SSF51905">
    <property type="entry name" value="FAD/NAD(P)-binding domain"/>
    <property type="match status" value="1"/>
</dbReference>
<dbReference type="STRING" id="266940.Krad_2626"/>
<name>A6WBA9_KINRD</name>
<evidence type="ECO:0000313" key="7">
    <source>
        <dbReference type="EMBL" id="ABS04098.1"/>
    </source>
</evidence>
<dbReference type="InterPro" id="IPR002938">
    <property type="entry name" value="FAD-bd"/>
</dbReference>
<dbReference type="PRINTS" id="PR00420">
    <property type="entry name" value="RNGMNOXGNASE"/>
</dbReference>
<feature type="region of interest" description="Disordered" evidence="5">
    <location>
        <begin position="438"/>
        <end position="519"/>
    </location>
</feature>
<keyword evidence="8" id="KW-1185">Reference proteome</keyword>
<dbReference type="eggNOG" id="COG0654">
    <property type="taxonomic scope" value="Bacteria"/>
</dbReference>
<dbReference type="EMBL" id="CP000750">
    <property type="protein sequence ID" value="ABS04098.1"/>
    <property type="molecule type" value="Genomic_DNA"/>
</dbReference>
<sequence length="519" mass="54521">MDTISPTHDASTRETVTAPPPLRVVVIGGGIGGLALAAGLRRRGFDVVVHDRDLDPAATGGYHITLDTPAQNALRALLEPSLFAKLLASASAVRRRPPDVWFDWRGRLLGELEVKGLDPDSIDIDRISLRLLLAEAVGGDLVLGSTCTAVQRDPGPGGRVRASFADGSTAHGDLLVGADGPHSLVVRHLAGHLTSRPAGLTGISGRTSVADLDPAEAARLGPRSSLTVGPRGTALYTGYLDPDGFAVLDAAHARAAITTGPTYIWGAMFPDSTAPEGLREQRGSQLLQTTIEALRAAGWGEPPLQVIARTSVESMAAYRFNVGPEHARDMAPWPAGAITALGDAVHATPPTAGKGAGTAIIDAHRLVEELTTVRAGTQTLHTAVSTFEADMRHRGSAVTALSMTTVNRILASSTPVGSAITRASLPLMAWSAGLKRKLAHGSPRADRGRGRPQSPVVAPADRPTPPVRGAQPARGGSRTRRRRSSRTPLGPLPPPRPVARRTALRPPVDRARCWPSLRR</sequence>
<keyword evidence="1" id="KW-0285">Flavoprotein</keyword>
<accession>A6WBA9</accession>
<dbReference type="Gene3D" id="3.50.50.60">
    <property type="entry name" value="FAD/NAD(P)-binding domain"/>
    <property type="match status" value="1"/>
</dbReference>
<dbReference type="GO" id="GO:0004497">
    <property type="term" value="F:monooxygenase activity"/>
    <property type="evidence" value="ECO:0007669"/>
    <property type="project" value="UniProtKB-KW"/>
</dbReference>
<dbReference type="PANTHER" id="PTHR47178:SF6">
    <property type="entry name" value="FAD-BINDING DOMAIN-CONTAINING PROTEIN"/>
    <property type="match status" value="1"/>
</dbReference>
<evidence type="ECO:0000259" key="6">
    <source>
        <dbReference type="Pfam" id="PF01494"/>
    </source>
</evidence>
<evidence type="ECO:0000256" key="3">
    <source>
        <dbReference type="ARBA" id="ARBA00023002"/>
    </source>
</evidence>
<keyword evidence="4 7" id="KW-0503">Monooxygenase</keyword>
<evidence type="ECO:0000256" key="1">
    <source>
        <dbReference type="ARBA" id="ARBA00022630"/>
    </source>
</evidence>
<evidence type="ECO:0000256" key="4">
    <source>
        <dbReference type="ARBA" id="ARBA00023033"/>
    </source>
</evidence>